<reference evidence="4 5" key="1">
    <citation type="submission" date="2017-03" db="EMBL/GenBank/DDBJ databases">
        <title>Isolation of Levoglucosan Utilizing Bacteria.</title>
        <authorList>
            <person name="Arya A.S."/>
        </authorList>
    </citation>
    <scope>NUCLEOTIDE SEQUENCE [LARGE SCALE GENOMIC DNA]</scope>
    <source>
        <strain evidence="4 5">MEC069</strain>
    </source>
</reference>
<organism evidence="4 5">
    <name type="scientific">Paenibacillus athensensis</name>
    <dbReference type="NCBI Taxonomy" id="1967502"/>
    <lineage>
        <taxon>Bacteria</taxon>
        <taxon>Bacillati</taxon>
        <taxon>Bacillota</taxon>
        <taxon>Bacilli</taxon>
        <taxon>Bacillales</taxon>
        <taxon>Paenibacillaceae</taxon>
        <taxon>Paenibacillus</taxon>
    </lineage>
</organism>
<sequence length="270" mass="29674">MTILWQGLKVTFAFFLIAGLLFASGVFSVLLYAKVTGKEEDWLSRGQAQPLVAAPAETVDPEPKSSPEPPQPQSAMLDAPLVRQLPELPAGCEITSLTMLLQFYGVNKSKMELVAEMPRDQTPVRLNSDGSVAYWGNPNTGFVGDVTRKGRGFGIYHAGLLPLLSQYVKTAVDLTNKPFDAYEKQVAAGIPVVVWTTIDYNLPYKWVIWDTPIGPIETTYSEHAVLMVGFDENHVYVNDPLSGKKSVAIDKAQFVDTWTAMGKQGLTYAE</sequence>
<keyword evidence="2" id="KW-0812">Transmembrane</keyword>
<feature type="domain" description="Peptidase C39-like" evidence="3">
    <location>
        <begin position="77"/>
        <end position="240"/>
    </location>
</feature>
<evidence type="ECO:0000259" key="3">
    <source>
        <dbReference type="Pfam" id="PF13529"/>
    </source>
</evidence>
<dbReference type="CDD" id="cd02549">
    <property type="entry name" value="Peptidase_C39A"/>
    <property type="match status" value="1"/>
</dbReference>
<dbReference type="AlphaFoldDB" id="A0A4Y8PWA5"/>
<evidence type="ECO:0000256" key="2">
    <source>
        <dbReference type="SAM" id="Phobius"/>
    </source>
</evidence>
<evidence type="ECO:0000256" key="1">
    <source>
        <dbReference type="SAM" id="MobiDB-lite"/>
    </source>
</evidence>
<feature type="transmembrane region" description="Helical" evidence="2">
    <location>
        <begin position="12"/>
        <end position="33"/>
    </location>
</feature>
<dbReference type="PANTHER" id="PTHR37806">
    <property type="entry name" value="LMO0724 PROTEIN"/>
    <property type="match status" value="1"/>
</dbReference>
<dbReference type="InterPro" id="IPR039563">
    <property type="entry name" value="Peptidase_C39_single_dom"/>
</dbReference>
<dbReference type="Pfam" id="PF13529">
    <property type="entry name" value="Peptidase_C39_2"/>
    <property type="match status" value="1"/>
</dbReference>
<comment type="caution">
    <text evidence="4">The sequence shown here is derived from an EMBL/GenBank/DDBJ whole genome shotgun (WGS) entry which is preliminary data.</text>
</comment>
<evidence type="ECO:0000313" key="4">
    <source>
        <dbReference type="EMBL" id="TFE84317.1"/>
    </source>
</evidence>
<dbReference type="EMBL" id="MYFO01000036">
    <property type="protein sequence ID" value="TFE84317.1"/>
    <property type="molecule type" value="Genomic_DNA"/>
</dbReference>
<keyword evidence="2" id="KW-0472">Membrane</keyword>
<protein>
    <recommendedName>
        <fullName evidence="3">Peptidase C39-like domain-containing protein</fullName>
    </recommendedName>
</protein>
<dbReference type="InterPro" id="IPR039564">
    <property type="entry name" value="Peptidase_C39-like"/>
</dbReference>
<proteinExistence type="predicted"/>
<keyword evidence="2" id="KW-1133">Transmembrane helix</keyword>
<accession>A0A4Y8PWA5</accession>
<dbReference type="OrthoDB" id="1164310at2"/>
<name>A0A4Y8PWA5_9BACL</name>
<gene>
    <name evidence="4" type="ORF">B5M42_20705</name>
</gene>
<dbReference type="Gene3D" id="3.90.70.10">
    <property type="entry name" value="Cysteine proteinases"/>
    <property type="match status" value="1"/>
</dbReference>
<evidence type="ECO:0000313" key="5">
    <source>
        <dbReference type="Proteomes" id="UP000298246"/>
    </source>
</evidence>
<dbReference type="RefSeq" id="WP_134756310.1">
    <property type="nucleotide sequence ID" value="NZ_MYFO02000001.1"/>
</dbReference>
<dbReference type="Proteomes" id="UP000298246">
    <property type="component" value="Unassembled WGS sequence"/>
</dbReference>
<feature type="region of interest" description="Disordered" evidence="1">
    <location>
        <begin position="53"/>
        <end position="75"/>
    </location>
</feature>
<keyword evidence="5" id="KW-1185">Reference proteome</keyword>
<dbReference type="PANTHER" id="PTHR37806:SF1">
    <property type="entry name" value="PEPTIDASE C39-LIKE DOMAIN-CONTAINING PROTEIN"/>
    <property type="match status" value="1"/>
</dbReference>